<gene>
    <name evidence="2" type="ORF">GP486_008267</name>
</gene>
<dbReference type="AlphaFoldDB" id="A0A9P8IH93"/>
<evidence type="ECO:0000256" key="1">
    <source>
        <dbReference type="SAM" id="MobiDB-lite"/>
    </source>
</evidence>
<evidence type="ECO:0000313" key="2">
    <source>
        <dbReference type="EMBL" id="KAH0547991.1"/>
    </source>
</evidence>
<feature type="region of interest" description="Disordered" evidence="1">
    <location>
        <begin position="1"/>
        <end position="279"/>
    </location>
</feature>
<dbReference type="EMBL" id="JAGHQM010002986">
    <property type="protein sequence ID" value="KAH0547991.1"/>
    <property type="molecule type" value="Genomic_DNA"/>
</dbReference>
<feature type="region of interest" description="Disordered" evidence="1">
    <location>
        <begin position="352"/>
        <end position="371"/>
    </location>
</feature>
<proteinExistence type="predicted"/>
<dbReference type="Proteomes" id="UP000750711">
    <property type="component" value="Unassembled WGS sequence"/>
</dbReference>
<organism evidence="2 3">
    <name type="scientific">Trichoglossum hirsutum</name>
    <dbReference type="NCBI Taxonomy" id="265104"/>
    <lineage>
        <taxon>Eukaryota</taxon>
        <taxon>Fungi</taxon>
        <taxon>Dikarya</taxon>
        <taxon>Ascomycota</taxon>
        <taxon>Pezizomycotina</taxon>
        <taxon>Geoglossomycetes</taxon>
        <taxon>Geoglossales</taxon>
        <taxon>Geoglossaceae</taxon>
        <taxon>Trichoglossum</taxon>
    </lineage>
</organism>
<keyword evidence="3" id="KW-1185">Reference proteome</keyword>
<feature type="compositionally biased region" description="Basic and acidic residues" evidence="1">
    <location>
        <begin position="217"/>
        <end position="227"/>
    </location>
</feature>
<feature type="compositionally biased region" description="Polar residues" evidence="1">
    <location>
        <begin position="38"/>
        <end position="47"/>
    </location>
</feature>
<protein>
    <submittedName>
        <fullName evidence="2">Uncharacterized protein</fullName>
    </submittedName>
</protein>
<feature type="compositionally biased region" description="Polar residues" evidence="1">
    <location>
        <begin position="92"/>
        <end position="105"/>
    </location>
</feature>
<feature type="compositionally biased region" description="Basic and acidic residues" evidence="1">
    <location>
        <begin position="74"/>
        <end position="91"/>
    </location>
</feature>
<name>A0A9P8IH93_9PEZI</name>
<sequence>MASNRPHYVHDPRNSVPQSIPLQDLSRPPDSRDGIAARNQSRTSSTGAGDGGAHRNPLRGRSPSIRGMGSMGRSYERVAEDSPSSARRETTNRPGSYSSRNQSTPYQPPLVEDEELSLEDPSMLQAAIGFAGLSFHGEPEQQPQPNQPSRPPTNNQLSTSPFAGSSAYSSYPHNDAYGSGHNPPPFEDDTAPLTRGNSPYLQPVGQARVGRGQGSHNSREGRPHDWGRTGSSTAMLGDDLPRIEVGMGAPGSSQAMGGGSYSPSRSRSRSPSTGGLNPLERASSMVRQMSQRIVNLSNEPEILEQTIRRKSSLRHARLTAPPLFPAMTEYAHDEPQISQTPSVEKSRPLVAGGYVPRKPRQPPLNPLKGKTMGIFSPENKLRLWLCNILVHP</sequence>
<evidence type="ECO:0000313" key="3">
    <source>
        <dbReference type="Proteomes" id="UP000750711"/>
    </source>
</evidence>
<reference evidence="2" key="1">
    <citation type="submission" date="2021-03" db="EMBL/GenBank/DDBJ databases">
        <title>Comparative genomics and phylogenomic investigation of the class Geoglossomycetes provide insights into ecological specialization and systematics.</title>
        <authorList>
            <person name="Melie T."/>
            <person name="Pirro S."/>
            <person name="Miller A.N."/>
            <person name="Quandt A."/>
        </authorList>
    </citation>
    <scope>NUCLEOTIDE SEQUENCE</scope>
    <source>
        <strain evidence="2">CAQ_001_2017</strain>
    </source>
</reference>
<accession>A0A9P8IH93</accession>
<comment type="caution">
    <text evidence="2">The sequence shown here is derived from an EMBL/GenBank/DDBJ whole genome shotgun (WGS) entry which is preliminary data.</text>
</comment>
<feature type="compositionally biased region" description="Polar residues" evidence="1">
    <location>
        <begin position="157"/>
        <end position="172"/>
    </location>
</feature>
<feature type="compositionally biased region" description="Low complexity" evidence="1">
    <location>
        <begin position="261"/>
        <end position="275"/>
    </location>
</feature>